<evidence type="ECO:0000256" key="2">
    <source>
        <dbReference type="ARBA" id="ARBA00022448"/>
    </source>
</evidence>
<evidence type="ECO:0000313" key="10">
    <source>
        <dbReference type="EMBL" id="PSN90578.1"/>
    </source>
</evidence>
<organism evidence="10 11">
    <name type="scientific">Candidatus Marsarchaeota G2 archaeon OSP_D</name>
    <dbReference type="NCBI Taxonomy" id="1978157"/>
    <lineage>
        <taxon>Archaea</taxon>
        <taxon>Candidatus Marsarchaeota</taxon>
        <taxon>Candidatus Marsarchaeota group 2</taxon>
    </lineage>
</organism>
<evidence type="ECO:0000256" key="4">
    <source>
        <dbReference type="ARBA" id="ARBA00022519"/>
    </source>
</evidence>
<dbReference type="InterPro" id="IPR027417">
    <property type="entry name" value="P-loop_NTPase"/>
</dbReference>
<name>A0A2R6AW76_9ARCH</name>
<keyword evidence="5" id="KW-0547">Nucleotide-binding</keyword>
<dbReference type="PANTHER" id="PTHR43297:SF14">
    <property type="entry name" value="ATPASE AAA-TYPE CORE DOMAIN-CONTAINING PROTEIN"/>
    <property type="match status" value="1"/>
</dbReference>
<gene>
    <name evidence="10" type="ORF">B9Q03_06470</name>
</gene>
<dbReference type="InterPro" id="IPR003439">
    <property type="entry name" value="ABC_transporter-like_ATP-bd"/>
</dbReference>
<protein>
    <recommendedName>
        <fullName evidence="9">ABC transporter domain-containing protein</fullName>
    </recommendedName>
</protein>
<dbReference type="Pfam" id="PF08352">
    <property type="entry name" value="oligo_HPY"/>
    <property type="match status" value="1"/>
</dbReference>
<keyword evidence="2" id="KW-0813">Transport</keyword>
<evidence type="ECO:0000256" key="6">
    <source>
        <dbReference type="ARBA" id="ARBA00022840"/>
    </source>
</evidence>
<dbReference type="GO" id="GO:0015833">
    <property type="term" value="P:peptide transport"/>
    <property type="evidence" value="ECO:0007669"/>
    <property type="project" value="InterPro"/>
</dbReference>
<feature type="domain" description="ABC transporter" evidence="9">
    <location>
        <begin position="3"/>
        <end position="250"/>
    </location>
</feature>
<dbReference type="PANTHER" id="PTHR43297">
    <property type="entry name" value="OLIGOPEPTIDE TRANSPORT ATP-BINDING PROTEIN APPD"/>
    <property type="match status" value="1"/>
</dbReference>
<keyword evidence="4" id="KW-0997">Cell inner membrane</keyword>
<evidence type="ECO:0000256" key="1">
    <source>
        <dbReference type="ARBA" id="ARBA00004202"/>
    </source>
</evidence>
<evidence type="ECO:0000256" key="7">
    <source>
        <dbReference type="ARBA" id="ARBA00022967"/>
    </source>
</evidence>
<dbReference type="Pfam" id="PF00005">
    <property type="entry name" value="ABC_tran"/>
    <property type="match status" value="1"/>
</dbReference>
<dbReference type="CDD" id="cd03257">
    <property type="entry name" value="ABC_NikE_OppD_transporters"/>
    <property type="match status" value="1"/>
</dbReference>
<evidence type="ECO:0000256" key="3">
    <source>
        <dbReference type="ARBA" id="ARBA00022475"/>
    </source>
</evidence>
<dbReference type="EMBL" id="NEXE01000055">
    <property type="protein sequence ID" value="PSN90578.1"/>
    <property type="molecule type" value="Genomic_DNA"/>
</dbReference>
<accession>A0A2R6AW76</accession>
<sequence>MLLEVRDLCVVYESLDARIRAVDHVDLTLRRGETLALVGESGCGKSTLGNAIIGILPANAEVSGEILFEGVNIVSLPRKRMRRIRWEKIAMVFQNAQNSLDPTLRVGDQLVEVILAHRSIPRVEAQRRVKELFSLVGLPPDYYRSYPHELSGGSRQRVIIAMALLLNPQLLIADEPTTGLDVSVQLQILNLLKDIKQRFQMSMIFITHDIAVANYVSDRMAVMYAGQIVEAAPSQALLAKPLHPYTIALTESLLTLDRRVKKQPIAGFPPDLSKTITGCRFAERCRFAVDECRREEPPMVDVDGRVSKCFFAEQISNKVVGYDYRGD</sequence>
<evidence type="ECO:0000259" key="9">
    <source>
        <dbReference type="PROSITE" id="PS50893"/>
    </source>
</evidence>
<keyword evidence="8" id="KW-0472">Membrane</keyword>
<dbReference type="Gene3D" id="3.40.50.300">
    <property type="entry name" value="P-loop containing nucleotide triphosphate hydrolases"/>
    <property type="match status" value="1"/>
</dbReference>
<dbReference type="GO" id="GO:0016887">
    <property type="term" value="F:ATP hydrolysis activity"/>
    <property type="evidence" value="ECO:0007669"/>
    <property type="project" value="InterPro"/>
</dbReference>
<dbReference type="GO" id="GO:0005524">
    <property type="term" value="F:ATP binding"/>
    <property type="evidence" value="ECO:0007669"/>
    <property type="project" value="UniProtKB-KW"/>
</dbReference>
<keyword evidence="7" id="KW-1278">Translocase</keyword>
<dbReference type="FunFam" id="3.40.50.300:FF:000016">
    <property type="entry name" value="Oligopeptide ABC transporter ATP-binding component"/>
    <property type="match status" value="1"/>
</dbReference>
<dbReference type="InterPro" id="IPR003593">
    <property type="entry name" value="AAA+_ATPase"/>
</dbReference>
<keyword evidence="6" id="KW-0067">ATP-binding</keyword>
<reference evidence="10 11" key="1">
    <citation type="submission" date="2017-04" db="EMBL/GenBank/DDBJ databases">
        <title>Novel microbial lineages endemic to geothermal iron-oxide mats fill important gaps in the evolutionary history of Archaea.</title>
        <authorList>
            <person name="Jay Z.J."/>
            <person name="Beam J.P."/>
            <person name="Dlakic M."/>
            <person name="Rusch D.B."/>
            <person name="Kozubal M.A."/>
            <person name="Inskeep W.P."/>
        </authorList>
    </citation>
    <scope>NUCLEOTIDE SEQUENCE [LARGE SCALE GENOMIC DNA]</scope>
    <source>
        <strain evidence="10">OSP_D</strain>
    </source>
</reference>
<dbReference type="AlphaFoldDB" id="A0A2R6AW76"/>
<dbReference type="SUPFAM" id="SSF52540">
    <property type="entry name" value="P-loop containing nucleoside triphosphate hydrolases"/>
    <property type="match status" value="1"/>
</dbReference>
<dbReference type="InterPro" id="IPR050388">
    <property type="entry name" value="ABC_Ni/Peptide_Import"/>
</dbReference>
<dbReference type="InterPro" id="IPR013563">
    <property type="entry name" value="Oligopep_ABC_C"/>
</dbReference>
<evidence type="ECO:0000256" key="5">
    <source>
        <dbReference type="ARBA" id="ARBA00022741"/>
    </source>
</evidence>
<dbReference type="GO" id="GO:0005886">
    <property type="term" value="C:plasma membrane"/>
    <property type="evidence" value="ECO:0007669"/>
    <property type="project" value="UniProtKB-SubCell"/>
</dbReference>
<dbReference type="Proteomes" id="UP000240322">
    <property type="component" value="Unassembled WGS sequence"/>
</dbReference>
<dbReference type="NCBIfam" id="TIGR01727">
    <property type="entry name" value="oligo_HPY"/>
    <property type="match status" value="1"/>
</dbReference>
<evidence type="ECO:0000313" key="11">
    <source>
        <dbReference type="Proteomes" id="UP000240322"/>
    </source>
</evidence>
<dbReference type="SMART" id="SM00382">
    <property type="entry name" value="AAA"/>
    <property type="match status" value="1"/>
</dbReference>
<comment type="caution">
    <text evidence="10">The sequence shown here is derived from an EMBL/GenBank/DDBJ whole genome shotgun (WGS) entry which is preliminary data.</text>
</comment>
<proteinExistence type="predicted"/>
<comment type="subcellular location">
    <subcellularLocation>
        <location evidence="1">Cell membrane</location>
        <topology evidence="1">Peripheral membrane protein</topology>
    </subcellularLocation>
</comment>
<keyword evidence="3" id="KW-1003">Cell membrane</keyword>
<dbReference type="PROSITE" id="PS50893">
    <property type="entry name" value="ABC_TRANSPORTER_2"/>
    <property type="match status" value="1"/>
</dbReference>
<evidence type="ECO:0000256" key="8">
    <source>
        <dbReference type="ARBA" id="ARBA00023136"/>
    </source>
</evidence>